<evidence type="ECO:0000313" key="5">
    <source>
        <dbReference type="EMBL" id="CAF4141685.1"/>
    </source>
</evidence>
<name>A0A815E6X5_9BILA</name>
<dbReference type="Proteomes" id="UP000663829">
    <property type="component" value="Unassembled WGS sequence"/>
</dbReference>
<sequence length="88" mass="9498">MGNCGIFPCGTFCSSGRVCKCGDGSQMCSPSSSSCPAGCGWLETWGGKRKRSVLDTLVGNGGGHLEYMFILLALCIFFVLWRRIMNPH</sequence>
<dbReference type="EMBL" id="CAJNOQ010012758">
    <property type="protein sequence ID" value="CAF1307349.1"/>
    <property type="molecule type" value="Genomic_DNA"/>
</dbReference>
<evidence type="ECO:0000313" key="3">
    <source>
        <dbReference type="EMBL" id="CAF1307349.1"/>
    </source>
</evidence>
<evidence type="ECO:0000256" key="1">
    <source>
        <dbReference type="SAM" id="Phobius"/>
    </source>
</evidence>
<accession>A0A815E6X5</accession>
<reference evidence="3" key="1">
    <citation type="submission" date="2021-02" db="EMBL/GenBank/DDBJ databases">
        <authorList>
            <person name="Nowell W R."/>
        </authorList>
    </citation>
    <scope>NUCLEOTIDE SEQUENCE</scope>
</reference>
<comment type="caution">
    <text evidence="3">The sequence shown here is derived from an EMBL/GenBank/DDBJ whole genome shotgun (WGS) entry which is preliminary data.</text>
</comment>
<dbReference type="EMBL" id="CAJNOK010017596">
    <property type="protein sequence ID" value="CAF1266960.1"/>
    <property type="molecule type" value="Genomic_DNA"/>
</dbReference>
<protein>
    <submittedName>
        <fullName evidence="3">Uncharacterized protein</fullName>
    </submittedName>
</protein>
<organism evidence="3 6">
    <name type="scientific">Didymodactylos carnosus</name>
    <dbReference type="NCBI Taxonomy" id="1234261"/>
    <lineage>
        <taxon>Eukaryota</taxon>
        <taxon>Metazoa</taxon>
        <taxon>Spiralia</taxon>
        <taxon>Gnathifera</taxon>
        <taxon>Rotifera</taxon>
        <taxon>Eurotatoria</taxon>
        <taxon>Bdelloidea</taxon>
        <taxon>Philodinida</taxon>
        <taxon>Philodinidae</taxon>
        <taxon>Didymodactylos</taxon>
    </lineage>
</organism>
<dbReference type="EMBL" id="CAJOBA010039159">
    <property type="protein sequence ID" value="CAF4073005.1"/>
    <property type="molecule type" value="Genomic_DNA"/>
</dbReference>
<evidence type="ECO:0000313" key="6">
    <source>
        <dbReference type="Proteomes" id="UP000663829"/>
    </source>
</evidence>
<keyword evidence="1" id="KW-1133">Transmembrane helix</keyword>
<keyword evidence="1" id="KW-0472">Membrane</keyword>
<keyword evidence="6" id="KW-1185">Reference proteome</keyword>
<gene>
    <name evidence="3" type="ORF">GPM918_LOCUS28823</name>
    <name evidence="2" type="ORF">OVA965_LOCUS27001</name>
    <name evidence="5" type="ORF">SRO942_LOCUS29350</name>
    <name evidence="4" type="ORF">TMI583_LOCUS27746</name>
</gene>
<dbReference type="AlphaFoldDB" id="A0A815E6X5"/>
<dbReference type="Proteomes" id="UP000681722">
    <property type="component" value="Unassembled WGS sequence"/>
</dbReference>
<dbReference type="Proteomes" id="UP000677228">
    <property type="component" value="Unassembled WGS sequence"/>
</dbReference>
<keyword evidence="1" id="KW-0812">Transmembrane</keyword>
<feature type="transmembrane region" description="Helical" evidence="1">
    <location>
        <begin position="64"/>
        <end position="81"/>
    </location>
</feature>
<proteinExistence type="predicted"/>
<evidence type="ECO:0000313" key="4">
    <source>
        <dbReference type="EMBL" id="CAF4073005.1"/>
    </source>
</evidence>
<dbReference type="EMBL" id="CAJOBC010040525">
    <property type="protein sequence ID" value="CAF4141685.1"/>
    <property type="molecule type" value="Genomic_DNA"/>
</dbReference>
<evidence type="ECO:0000313" key="2">
    <source>
        <dbReference type="EMBL" id="CAF1266960.1"/>
    </source>
</evidence>
<dbReference type="Proteomes" id="UP000682733">
    <property type="component" value="Unassembled WGS sequence"/>
</dbReference>